<comment type="caution">
    <text evidence="7">The sequence shown here is derived from an EMBL/GenBank/DDBJ whole genome shotgun (WGS) entry which is preliminary data.</text>
</comment>
<dbReference type="STRING" id="1081108.A0A167PC28"/>
<accession>A0A167PC28</accession>
<dbReference type="PROSITE" id="PS00455">
    <property type="entry name" value="AMP_BINDING"/>
    <property type="match status" value="1"/>
</dbReference>
<dbReference type="InterPro" id="IPR020845">
    <property type="entry name" value="AMP-binding_CS"/>
</dbReference>
<dbReference type="InterPro" id="IPR045851">
    <property type="entry name" value="AMP-bd_C_sf"/>
</dbReference>
<dbReference type="InterPro" id="IPR010071">
    <property type="entry name" value="AA_adenyl_dom"/>
</dbReference>
<evidence type="ECO:0000256" key="1">
    <source>
        <dbReference type="ARBA" id="ARBA00022450"/>
    </source>
</evidence>
<dbReference type="InterPro" id="IPR000873">
    <property type="entry name" value="AMP-dep_synth/lig_dom"/>
</dbReference>
<dbReference type="GO" id="GO:0016874">
    <property type="term" value="F:ligase activity"/>
    <property type="evidence" value="ECO:0007669"/>
    <property type="project" value="UniProtKB-KW"/>
</dbReference>
<protein>
    <submittedName>
        <fullName evidence="7">Amino acid adenylation</fullName>
    </submittedName>
</protein>
<dbReference type="OrthoDB" id="416786at2759"/>
<dbReference type="Gene3D" id="3.30.300.30">
    <property type="match status" value="1"/>
</dbReference>
<dbReference type="SUPFAM" id="SSF47336">
    <property type="entry name" value="ACP-like"/>
    <property type="match status" value="1"/>
</dbReference>
<dbReference type="NCBIfam" id="TIGR01733">
    <property type="entry name" value="AA-adenyl-dom"/>
    <property type="match status" value="1"/>
</dbReference>
<dbReference type="EMBL" id="AZHF01000034">
    <property type="protein sequence ID" value="OAA56512.1"/>
    <property type="molecule type" value="Genomic_DNA"/>
</dbReference>
<keyword evidence="8" id="KW-1185">Reference proteome</keyword>
<evidence type="ECO:0000256" key="3">
    <source>
        <dbReference type="ARBA" id="ARBA00022598"/>
    </source>
</evidence>
<sequence length="1813" mass="199572">MAPHVIGNNGPVTSDHDTAFNSEDNAATRTEFWRTQLVEPASCLSTLIQKPADGLGSFLKHTATHRLRTPEDQCSVTNLISALALVSMFSGTGHEAGLALRVGCTASVIPLRVVRDSITTLGQFREKLETNLVSAIEYSAFHPPSLILDALKSKSPQFRVVLELASPWYNYLKTAKWGGSMIVSQLKGRYSLVQTEEAQLSLRLALDKDGAVLEATYIPANVSTPSVKALLFQLDDILLQITRSAAPRILEELQCVSHQGLKQIMSWNAGNNLPLMPTACTHDIVSAWARKTPGAEAIDSWDARLSFDRLDRLSSALARYLERSCGVVEGDIVPILMDRSALAVVCMLGIMKTGAAFVCLDPTSPKERNYGIVETCQAKQLVVAEGHNTLRSDKAVIVSLDLLSSLALAFEKVVGEMKPLPTVTSDKLAYIVFTSGSTGRPKGVMIEHGSLAYSLGAHGGDVYRQGPTSRVLQFASLAFDASMTEHLGPLSNGACVCIPDAETRLSDITSFINSQRVDWAFFTPSFFKLLKPRDVPGLKTVVLGGEAITTDCIETWASKIRLINGYGPSEGTIVATASVVNCSASESAASSIGRGITCKTWVVNPDDANQLLPIGSIGELVLQGPAVSRGYLNDVAKTRASFVNVPWSNLSEDDWGSGRASHREAVYKTGDLVRYQSDGSLCYLGRKDTQVKVRGQRLELSEVEHHMPLDKIQHAAAFLPKSGAYAQTLVVVFTLQMSETNGLVFKRDSIGLVNELNQDRGTARRAQVAVEEAKAFLAKTVPIFAVPDVWLQVQYMPVNTSGKMDRNRLTHWLESLEKRQFESVRSPNHTTGCLAESEAETIIQDAWSFALGVKPAQIHLDRSFQSYGGDSIRAVQVLSRCKSCKVHFNIRSILAGASVCELASESHLRQTVVTNTGTQLDMPFPLTPIQKIYTRHMPSEPHYFNQRSVLRLKKAYKPTIIQWSLEQLVKSHPMLRVRLVEPEAARVQQIITKESQQSLLFKHHTTNSLEGARAIFRADQSRIDVRSGPILVASMVEVAEGSSYTLLSLIISHFSIDIVSWNIIMEDLSSLLSTGQVLPSVCTSFQAWSMQQARDVQDIWSKQKSLIPYSHLKEVDRTFWSVSPAQNTYGNVFHRAFSLGPDVANPIVKHCSSNSLSVLEPLLACLFLSFAKVFPGRDQDPLVIHSEGHGREPWKADQQDISRTVGWFTTLVPICIGSTTDDINEWHTACQIRHLRQKFLHGGVAHFASRFLVANPASPDADPEPMEVVFNYMGQQPVSERTEAFGELAEFRGESGDDASANMRRFSIFEISAEIRDGGLYFSFQWPATAMHQNKIQCWIEECRNSLSAAAAAPIRIPAGNVSLMPTDYSQSMALLQHAKETISVANSGSILTMCPASGTQRAMLLAQKTGASHCYQTRLAISVSSTTGIVNGTNLLAAWKQVVSRHAILRTVFVSRPHSPFTYDQAILDRVDAPGTLVSLAEASAKHSLVSLSDNPWLPKEYEIQHHFAVVEASGRTGRVILQCSHALIDHISLQIILRDLSDAYFGRAFAKAATPYSSVIAHIESAGLENGIAFWERLYSAPASGYVCPRHRTLSDTHASAHRIASTLEPGLAVELQQVCRRLSLTPAIIFRFAWAMLLSRHLQSPRVTFGHVVAGRDIDMPQIENAVGPCLNVLGCVAHVDDQTSVRNGLEALQTQFLESLPHQHAYQEFAMTRCSHTTPRLTTALFDTVINFRQHTETTDSESPRLEFTAEEEYDPFDYAITVEVDHYTPGAINVAFSFWPQVIAEKQIKELFSNYETALREITQRVGI</sequence>
<dbReference type="PANTHER" id="PTHR45398">
    <property type="match status" value="1"/>
</dbReference>
<dbReference type="Gene3D" id="3.30.559.10">
    <property type="entry name" value="Chloramphenicol acetyltransferase-like domain"/>
    <property type="match status" value="2"/>
</dbReference>
<evidence type="ECO:0000259" key="6">
    <source>
        <dbReference type="PROSITE" id="PS50075"/>
    </source>
</evidence>
<dbReference type="Gene3D" id="3.30.559.30">
    <property type="entry name" value="Nonribosomal peptide synthetase, condensation domain"/>
    <property type="match status" value="3"/>
</dbReference>
<evidence type="ECO:0000313" key="8">
    <source>
        <dbReference type="Proteomes" id="UP000076881"/>
    </source>
</evidence>
<keyword evidence="1" id="KW-0596">Phosphopantetheine</keyword>
<dbReference type="SUPFAM" id="SSF52777">
    <property type="entry name" value="CoA-dependent acyltransferases"/>
    <property type="match status" value="4"/>
</dbReference>
<organism evidence="7 8">
    <name type="scientific">Akanthomyces lecanii RCEF 1005</name>
    <dbReference type="NCBI Taxonomy" id="1081108"/>
    <lineage>
        <taxon>Eukaryota</taxon>
        <taxon>Fungi</taxon>
        <taxon>Dikarya</taxon>
        <taxon>Ascomycota</taxon>
        <taxon>Pezizomycotina</taxon>
        <taxon>Sordariomycetes</taxon>
        <taxon>Hypocreomycetidae</taxon>
        <taxon>Hypocreales</taxon>
        <taxon>Cordycipitaceae</taxon>
        <taxon>Akanthomyces</taxon>
        <taxon>Cordyceps confragosa</taxon>
    </lineage>
</organism>
<dbReference type="InterPro" id="IPR036736">
    <property type="entry name" value="ACP-like_sf"/>
</dbReference>
<dbReference type="CDD" id="cd05918">
    <property type="entry name" value="A_NRPS_SidN3_like"/>
    <property type="match status" value="1"/>
</dbReference>
<comment type="similarity">
    <text evidence="4">Belongs to the NRP synthetase family.</text>
</comment>
<evidence type="ECO:0000256" key="4">
    <source>
        <dbReference type="ARBA" id="ARBA00029454"/>
    </source>
</evidence>
<reference evidence="7 8" key="1">
    <citation type="journal article" date="2016" name="Genome Biol. Evol.">
        <title>Divergent and convergent evolution of fungal pathogenicity.</title>
        <authorList>
            <person name="Shang Y."/>
            <person name="Xiao G."/>
            <person name="Zheng P."/>
            <person name="Cen K."/>
            <person name="Zhan S."/>
            <person name="Wang C."/>
        </authorList>
    </citation>
    <scope>NUCLEOTIDE SEQUENCE [LARGE SCALE GENOMIC DNA]</scope>
    <source>
        <strain evidence="7 8">RCEF 1005</strain>
    </source>
</reference>
<dbReference type="Pfam" id="PF00550">
    <property type="entry name" value="PP-binding"/>
    <property type="match status" value="1"/>
</dbReference>
<dbReference type="InterPro" id="IPR023213">
    <property type="entry name" value="CAT-like_dom_sf"/>
</dbReference>
<dbReference type="InterPro" id="IPR001242">
    <property type="entry name" value="Condensation_dom"/>
</dbReference>
<evidence type="ECO:0000256" key="5">
    <source>
        <dbReference type="SAM" id="MobiDB-lite"/>
    </source>
</evidence>
<dbReference type="Pfam" id="PF00668">
    <property type="entry name" value="Condensation"/>
    <property type="match status" value="2"/>
</dbReference>
<keyword evidence="2" id="KW-0597">Phosphoprotein</keyword>
<dbReference type="InterPro" id="IPR042099">
    <property type="entry name" value="ANL_N_sf"/>
</dbReference>
<evidence type="ECO:0000313" key="7">
    <source>
        <dbReference type="EMBL" id="OAA56512.1"/>
    </source>
</evidence>
<proteinExistence type="inferred from homology"/>
<dbReference type="PROSITE" id="PS50075">
    <property type="entry name" value="CARRIER"/>
    <property type="match status" value="1"/>
</dbReference>
<feature type="domain" description="Carrier" evidence="6">
    <location>
        <begin position="837"/>
        <end position="910"/>
    </location>
</feature>
<keyword evidence="3" id="KW-0436">Ligase</keyword>
<dbReference type="Gene3D" id="1.10.1200.10">
    <property type="entry name" value="ACP-like"/>
    <property type="match status" value="1"/>
</dbReference>
<feature type="region of interest" description="Disordered" evidence="5">
    <location>
        <begin position="1"/>
        <end position="20"/>
    </location>
</feature>
<name>A0A167PC28_CORDF</name>
<dbReference type="FunFam" id="3.30.300.30:FF:000015">
    <property type="entry name" value="Nonribosomal peptide synthase SidD"/>
    <property type="match status" value="1"/>
</dbReference>
<dbReference type="CDD" id="cd19542">
    <property type="entry name" value="CT_NRPS-like"/>
    <property type="match status" value="1"/>
</dbReference>
<dbReference type="SUPFAM" id="SSF56801">
    <property type="entry name" value="Acetyl-CoA synthetase-like"/>
    <property type="match status" value="1"/>
</dbReference>
<dbReference type="InterPro" id="IPR009081">
    <property type="entry name" value="PP-bd_ACP"/>
</dbReference>
<dbReference type="Pfam" id="PF00501">
    <property type="entry name" value="AMP-binding"/>
    <property type="match status" value="1"/>
</dbReference>
<dbReference type="Proteomes" id="UP000076881">
    <property type="component" value="Unassembled WGS sequence"/>
</dbReference>
<evidence type="ECO:0000256" key="2">
    <source>
        <dbReference type="ARBA" id="ARBA00022553"/>
    </source>
</evidence>
<dbReference type="PANTHER" id="PTHR45398:SF1">
    <property type="entry name" value="ENZYME, PUTATIVE (JCVI)-RELATED"/>
    <property type="match status" value="1"/>
</dbReference>
<dbReference type="Gene3D" id="3.40.50.12780">
    <property type="entry name" value="N-terminal domain of ligase-like"/>
    <property type="match status" value="1"/>
</dbReference>
<gene>
    <name evidence="7" type="ORF">LEL_10962</name>
</gene>